<comment type="caution">
    <text evidence="1">The sequence shown here is derived from an EMBL/GenBank/DDBJ whole genome shotgun (WGS) entry which is preliminary data.</text>
</comment>
<dbReference type="AlphaFoldDB" id="A0A2S9YUI1"/>
<reference evidence="1 2" key="1">
    <citation type="submission" date="2018-03" db="EMBL/GenBank/DDBJ databases">
        <title>Draft Genome Sequences of the Obligatory Marine Myxobacteria Enhygromyxa salina SWB007.</title>
        <authorList>
            <person name="Poehlein A."/>
            <person name="Moghaddam J.A."/>
            <person name="Harms H."/>
            <person name="Alanjari M."/>
            <person name="Koenig G.M."/>
            <person name="Daniel R."/>
            <person name="Schaeberle T.F."/>
        </authorList>
    </citation>
    <scope>NUCLEOTIDE SEQUENCE [LARGE SCALE GENOMIC DNA]</scope>
    <source>
        <strain evidence="1 2">SWB007</strain>
    </source>
</reference>
<accession>A0A2S9YUI1</accession>
<dbReference type="RefSeq" id="WP_181233436.1">
    <property type="nucleotide sequence ID" value="NZ_PVNL01000037.1"/>
</dbReference>
<dbReference type="Proteomes" id="UP000238823">
    <property type="component" value="Unassembled WGS sequence"/>
</dbReference>
<organism evidence="1 2">
    <name type="scientific">Enhygromyxa salina</name>
    <dbReference type="NCBI Taxonomy" id="215803"/>
    <lineage>
        <taxon>Bacteria</taxon>
        <taxon>Pseudomonadati</taxon>
        <taxon>Myxococcota</taxon>
        <taxon>Polyangia</taxon>
        <taxon>Nannocystales</taxon>
        <taxon>Nannocystaceae</taxon>
        <taxon>Enhygromyxa</taxon>
    </lineage>
</organism>
<name>A0A2S9YUI1_9BACT</name>
<protein>
    <submittedName>
        <fullName evidence="1">Uncharacterized protein</fullName>
    </submittedName>
</protein>
<evidence type="ECO:0000313" key="2">
    <source>
        <dbReference type="Proteomes" id="UP000238823"/>
    </source>
</evidence>
<proteinExistence type="predicted"/>
<evidence type="ECO:0000313" key="1">
    <source>
        <dbReference type="EMBL" id="PRQ08699.1"/>
    </source>
</evidence>
<gene>
    <name evidence="1" type="ORF">ENSA7_16000</name>
</gene>
<sequence length="56" mass="6066">MDDHIPEAKDGAASEAECYRVVVAIEAGMADSRAGRTMTHAQLVTRMEARFAGRSK</sequence>
<dbReference type="EMBL" id="PVNL01000037">
    <property type="protein sequence ID" value="PRQ08699.1"/>
    <property type="molecule type" value="Genomic_DNA"/>
</dbReference>